<evidence type="ECO:0000256" key="6">
    <source>
        <dbReference type="ARBA" id="ARBA00026066"/>
    </source>
</evidence>
<dbReference type="AlphaFoldDB" id="A0A4Q9H1K5"/>
<proteinExistence type="inferred from homology"/>
<evidence type="ECO:0000256" key="8">
    <source>
        <dbReference type="ARBA" id="ARBA00030407"/>
    </source>
</evidence>
<evidence type="ECO:0000256" key="5">
    <source>
        <dbReference type="ARBA" id="ARBA00023150"/>
    </source>
</evidence>
<dbReference type="EC" id="2.8.1.12" evidence="3"/>
<dbReference type="PANTHER" id="PTHR23404">
    <property type="entry name" value="MOLYBDOPTERIN SYNTHASE RELATED"/>
    <property type="match status" value="1"/>
</dbReference>
<accession>A0A4Q9H1K5</accession>
<dbReference type="GO" id="GO:0030366">
    <property type="term" value="F:molybdopterin synthase activity"/>
    <property type="evidence" value="ECO:0007669"/>
    <property type="project" value="UniProtKB-EC"/>
</dbReference>
<evidence type="ECO:0000256" key="1">
    <source>
        <dbReference type="ARBA" id="ARBA00005046"/>
    </source>
</evidence>
<dbReference type="UniPathway" id="UPA00344"/>
<sequence>MHRHVAVQTADFDLSHEAGLLAQACDQVGAVVSFTGHVRAWGEGSVALELEHYPGMTERSIGAMMDAVAERFGLIGVRVVHRVGLLPVGQQIVLVAVAARHRHAAFQGCECLMDWLKTQAPFWKKEVTTQGGQWVDARVQDDDALARWGVAGVQANSAG</sequence>
<evidence type="ECO:0000256" key="10">
    <source>
        <dbReference type="ARBA" id="ARBA00032474"/>
    </source>
</evidence>
<dbReference type="OrthoDB" id="9803224at2"/>
<name>A0A4Q9H1K5_9BURK</name>
<comment type="caution">
    <text evidence="12">The sequence shown here is derived from an EMBL/GenBank/DDBJ whole genome shotgun (WGS) entry which is preliminary data.</text>
</comment>
<organism evidence="12 13">
    <name type="scientific">Aquabacterium lacunae</name>
    <dbReference type="NCBI Taxonomy" id="2528630"/>
    <lineage>
        <taxon>Bacteria</taxon>
        <taxon>Pseudomonadati</taxon>
        <taxon>Pseudomonadota</taxon>
        <taxon>Betaproteobacteria</taxon>
        <taxon>Burkholderiales</taxon>
        <taxon>Aquabacterium</taxon>
    </lineage>
</organism>
<protein>
    <recommendedName>
        <fullName evidence="4">Molybdopterin synthase catalytic subunit</fullName>
        <ecNumber evidence="3">2.8.1.12</ecNumber>
    </recommendedName>
    <alternativeName>
        <fullName evidence="9">MPT synthase subunit 2</fullName>
    </alternativeName>
    <alternativeName>
        <fullName evidence="7">Molybdenum cofactor biosynthesis protein E</fullName>
    </alternativeName>
    <alternativeName>
        <fullName evidence="8">Molybdopterin-converting factor large subunit</fullName>
    </alternativeName>
    <alternativeName>
        <fullName evidence="10">Molybdopterin-converting factor subunit 2</fullName>
    </alternativeName>
</protein>
<evidence type="ECO:0000256" key="7">
    <source>
        <dbReference type="ARBA" id="ARBA00029745"/>
    </source>
</evidence>
<dbReference type="GO" id="GO:0006777">
    <property type="term" value="P:Mo-molybdopterin cofactor biosynthetic process"/>
    <property type="evidence" value="ECO:0007669"/>
    <property type="project" value="UniProtKB-KW"/>
</dbReference>
<evidence type="ECO:0000256" key="3">
    <source>
        <dbReference type="ARBA" id="ARBA00011950"/>
    </source>
</evidence>
<dbReference type="CDD" id="cd00756">
    <property type="entry name" value="MoaE"/>
    <property type="match status" value="1"/>
</dbReference>
<dbReference type="Gene3D" id="3.90.1170.40">
    <property type="entry name" value="Molybdopterin biosynthesis MoaE subunit"/>
    <property type="match status" value="1"/>
</dbReference>
<evidence type="ECO:0000256" key="2">
    <source>
        <dbReference type="ARBA" id="ARBA00005426"/>
    </source>
</evidence>
<dbReference type="Pfam" id="PF02391">
    <property type="entry name" value="MoaE"/>
    <property type="match status" value="1"/>
</dbReference>
<comment type="subunit">
    <text evidence="6">Heterotetramer of 2 MoaD subunits and 2 MoaE subunits. Also stable as homodimer. The enzyme changes between these two forms during catalysis.</text>
</comment>
<evidence type="ECO:0000256" key="11">
    <source>
        <dbReference type="ARBA" id="ARBA00049878"/>
    </source>
</evidence>
<evidence type="ECO:0000256" key="4">
    <source>
        <dbReference type="ARBA" id="ARBA00013858"/>
    </source>
</evidence>
<comment type="pathway">
    <text evidence="1">Cofactor biosynthesis; molybdopterin biosynthesis.</text>
</comment>
<gene>
    <name evidence="12" type="ORF">EYS42_05755</name>
</gene>
<evidence type="ECO:0000313" key="13">
    <source>
        <dbReference type="Proteomes" id="UP000292120"/>
    </source>
</evidence>
<reference evidence="12 13" key="1">
    <citation type="submission" date="2019-02" db="EMBL/GenBank/DDBJ databases">
        <title>Aquabacterium sp. strain KMB7.</title>
        <authorList>
            <person name="Chen W.-M."/>
        </authorList>
    </citation>
    <scope>NUCLEOTIDE SEQUENCE [LARGE SCALE GENOMIC DNA]</scope>
    <source>
        <strain evidence="12 13">KMB7</strain>
    </source>
</reference>
<evidence type="ECO:0000313" key="12">
    <source>
        <dbReference type="EMBL" id="TBO33028.1"/>
    </source>
</evidence>
<dbReference type="EMBL" id="SIXI01000002">
    <property type="protein sequence ID" value="TBO33028.1"/>
    <property type="molecule type" value="Genomic_DNA"/>
</dbReference>
<comment type="catalytic activity">
    <reaction evidence="11">
        <text>2 [molybdopterin-synthase sulfur-carrier protein]-C-terminal-Gly-aminoethanethioate + cyclic pyranopterin phosphate + H2O = molybdopterin + 2 [molybdopterin-synthase sulfur-carrier protein]-C-terminal Gly-Gly + 2 H(+)</text>
        <dbReference type="Rhea" id="RHEA:26333"/>
        <dbReference type="Rhea" id="RHEA-COMP:12202"/>
        <dbReference type="Rhea" id="RHEA-COMP:19907"/>
        <dbReference type="ChEBI" id="CHEBI:15377"/>
        <dbReference type="ChEBI" id="CHEBI:15378"/>
        <dbReference type="ChEBI" id="CHEBI:58698"/>
        <dbReference type="ChEBI" id="CHEBI:59648"/>
        <dbReference type="ChEBI" id="CHEBI:90778"/>
        <dbReference type="ChEBI" id="CHEBI:232372"/>
        <dbReference type="EC" id="2.8.1.12"/>
    </reaction>
</comment>
<dbReference type="Proteomes" id="UP000292120">
    <property type="component" value="Unassembled WGS sequence"/>
</dbReference>
<dbReference type="InterPro" id="IPR003448">
    <property type="entry name" value="Mopterin_biosynth_MoaE"/>
</dbReference>
<dbReference type="SUPFAM" id="SSF54690">
    <property type="entry name" value="Molybdopterin synthase subunit MoaE"/>
    <property type="match status" value="1"/>
</dbReference>
<keyword evidence="5" id="KW-0501">Molybdenum cofactor biosynthesis</keyword>
<keyword evidence="13" id="KW-1185">Reference proteome</keyword>
<dbReference type="InterPro" id="IPR036563">
    <property type="entry name" value="MoaE_sf"/>
</dbReference>
<comment type="similarity">
    <text evidence="2">Belongs to the MoaE family.</text>
</comment>
<evidence type="ECO:0000256" key="9">
    <source>
        <dbReference type="ARBA" id="ARBA00030781"/>
    </source>
</evidence>